<dbReference type="InterPro" id="IPR027417">
    <property type="entry name" value="P-loop_NTPase"/>
</dbReference>
<evidence type="ECO:0000313" key="4">
    <source>
        <dbReference type="EMBL" id="GGL89736.1"/>
    </source>
</evidence>
<dbReference type="PROSITE" id="PS50893">
    <property type="entry name" value="ABC_TRANSPORTER_2"/>
    <property type="match status" value="1"/>
</dbReference>
<keyword evidence="1" id="KW-0547">Nucleotide-binding</keyword>
<dbReference type="AlphaFoldDB" id="A0A917SMB4"/>
<accession>A0A917SMB4</accession>
<name>A0A917SMB4_9ACTN</name>
<proteinExistence type="predicted"/>
<dbReference type="GO" id="GO:0016887">
    <property type="term" value="F:ATP hydrolysis activity"/>
    <property type="evidence" value="ECO:0007669"/>
    <property type="project" value="InterPro"/>
</dbReference>
<dbReference type="GO" id="GO:0005524">
    <property type="term" value="F:ATP binding"/>
    <property type="evidence" value="ECO:0007669"/>
    <property type="project" value="UniProtKB-KW"/>
</dbReference>
<dbReference type="EMBL" id="BMNA01000001">
    <property type="protein sequence ID" value="GGL89736.1"/>
    <property type="molecule type" value="Genomic_DNA"/>
</dbReference>
<dbReference type="Proteomes" id="UP000655208">
    <property type="component" value="Unassembled WGS sequence"/>
</dbReference>
<evidence type="ECO:0000256" key="1">
    <source>
        <dbReference type="ARBA" id="ARBA00022741"/>
    </source>
</evidence>
<dbReference type="RefSeq" id="WP_188940004.1">
    <property type="nucleotide sequence ID" value="NZ_BMNA01000001.1"/>
</dbReference>
<dbReference type="Pfam" id="PF00005">
    <property type="entry name" value="ABC_tran"/>
    <property type="match status" value="1"/>
</dbReference>
<dbReference type="SUPFAM" id="SSF52540">
    <property type="entry name" value="P-loop containing nucleoside triphosphate hydrolases"/>
    <property type="match status" value="1"/>
</dbReference>
<dbReference type="InterPro" id="IPR017871">
    <property type="entry name" value="ABC_transporter-like_CS"/>
</dbReference>
<dbReference type="InterPro" id="IPR003593">
    <property type="entry name" value="AAA+_ATPase"/>
</dbReference>
<keyword evidence="2 4" id="KW-0067">ATP-binding</keyword>
<dbReference type="Gene3D" id="3.40.50.300">
    <property type="entry name" value="P-loop containing nucleotide triphosphate hydrolases"/>
    <property type="match status" value="1"/>
</dbReference>
<keyword evidence="5" id="KW-1185">Reference proteome</keyword>
<reference evidence="4" key="2">
    <citation type="submission" date="2020-09" db="EMBL/GenBank/DDBJ databases">
        <authorList>
            <person name="Sun Q."/>
            <person name="Zhou Y."/>
        </authorList>
    </citation>
    <scope>NUCLEOTIDE SEQUENCE</scope>
    <source>
        <strain evidence="4">CGMCC 4.7308</strain>
    </source>
</reference>
<reference evidence="4" key="1">
    <citation type="journal article" date="2014" name="Int. J. Syst. Evol. Microbiol.">
        <title>Complete genome sequence of Corynebacterium casei LMG S-19264T (=DSM 44701T), isolated from a smear-ripened cheese.</title>
        <authorList>
            <consortium name="US DOE Joint Genome Institute (JGI-PGF)"/>
            <person name="Walter F."/>
            <person name="Albersmeier A."/>
            <person name="Kalinowski J."/>
            <person name="Ruckert C."/>
        </authorList>
    </citation>
    <scope>NUCLEOTIDE SEQUENCE</scope>
    <source>
        <strain evidence="4">CGMCC 4.7308</strain>
    </source>
</reference>
<evidence type="ECO:0000313" key="5">
    <source>
        <dbReference type="Proteomes" id="UP000655208"/>
    </source>
</evidence>
<gene>
    <name evidence="4" type="ORF">GCM10011594_06680</name>
</gene>
<sequence length="250" mass="25917">MDAIEVDAVVVRRDRHGPPALDGITARVAAGRVTGLLGPSGAGKTTLLRVVVGVQRWSAGSVRVLGLPAGSPALRSRIGYLTQAAAVYADLTVAENVRYFAALAGAAPGAVVEVLDEVGMARWADRLAGALSGGQRARVSLACALVGRPDLLVLDEPTVGQDPVLRDELWRSFRARAAAGATVLVSSHVMDEAARCDDLLLVRDGRVLASGTPGSVMAQAGETDMDSAFLTLIRRQQQRTPVGATSGSTS</sequence>
<dbReference type="InterPro" id="IPR003439">
    <property type="entry name" value="ABC_transporter-like_ATP-bd"/>
</dbReference>
<dbReference type="PROSITE" id="PS00211">
    <property type="entry name" value="ABC_TRANSPORTER_1"/>
    <property type="match status" value="1"/>
</dbReference>
<protein>
    <submittedName>
        <fullName evidence="4">Multidrug ABC transporter ATP-binding protein</fullName>
    </submittedName>
</protein>
<dbReference type="SMART" id="SM00382">
    <property type="entry name" value="AAA"/>
    <property type="match status" value="1"/>
</dbReference>
<evidence type="ECO:0000256" key="2">
    <source>
        <dbReference type="ARBA" id="ARBA00022840"/>
    </source>
</evidence>
<organism evidence="4 5">
    <name type="scientific">Nakamurella endophytica</name>
    <dbReference type="NCBI Taxonomy" id="1748367"/>
    <lineage>
        <taxon>Bacteria</taxon>
        <taxon>Bacillati</taxon>
        <taxon>Actinomycetota</taxon>
        <taxon>Actinomycetes</taxon>
        <taxon>Nakamurellales</taxon>
        <taxon>Nakamurellaceae</taxon>
        <taxon>Nakamurella</taxon>
    </lineage>
</organism>
<comment type="caution">
    <text evidence="4">The sequence shown here is derived from an EMBL/GenBank/DDBJ whole genome shotgun (WGS) entry which is preliminary data.</text>
</comment>
<dbReference type="PANTHER" id="PTHR43038:SF3">
    <property type="entry name" value="ABC TRANSPORTER G FAMILY MEMBER 20 ISOFORM X1"/>
    <property type="match status" value="1"/>
</dbReference>
<feature type="domain" description="ABC transporter" evidence="3">
    <location>
        <begin position="4"/>
        <end position="229"/>
    </location>
</feature>
<dbReference type="CDD" id="cd03230">
    <property type="entry name" value="ABC_DR_subfamily_A"/>
    <property type="match status" value="1"/>
</dbReference>
<evidence type="ECO:0000259" key="3">
    <source>
        <dbReference type="PROSITE" id="PS50893"/>
    </source>
</evidence>
<dbReference type="PANTHER" id="PTHR43038">
    <property type="entry name" value="ATP-BINDING CASSETTE, SUB-FAMILY H, MEMBER 1"/>
    <property type="match status" value="1"/>
</dbReference>